<organism evidence="3 4">
    <name type="scientific">Vasconcelosia minhoensis LEGE 07310</name>
    <dbReference type="NCBI Taxonomy" id="915328"/>
    <lineage>
        <taxon>Bacteria</taxon>
        <taxon>Bacillati</taxon>
        <taxon>Cyanobacteriota</taxon>
        <taxon>Cyanophyceae</taxon>
        <taxon>Nodosilineales</taxon>
        <taxon>Cymatolegaceae</taxon>
        <taxon>Vasconcelosia</taxon>
        <taxon>Vasconcelosia minhoensis</taxon>
    </lineage>
</organism>
<feature type="transmembrane region" description="Helical" evidence="2">
    <location>
        <begin position="37"/>
        <end position="60"/>
    </location>
</feature>
<protein>
    <recommendedName>
        <fullName evidence="5">High light inducible protein</fullName>
    </recommendedName>
</protein>
<dbReference type="Gene3D" id="1.10.3460.10">
    <property type="entry name" value="Chlorophyll a/b binding protein domain"/>
    <property type="match status" value="1"/>
</dbReference>
<evidence type="ECO:0000256" key="2">
    <source>
        <dbReference type="SAM" id="Phobius"/>
    </source>
</evidence>
<sequence>MPVESSAPAPIPMSDSAERPRPAFGWTRYTERLNGRFAMVGFVALLVIEAVTGQSFWSWVGLL</sequence>
<accession>A0A8J7AH59</accession>
<dbReference type="Pfam" id="PF00504">
    <property type="entry name" value="Chloroa_b-bind"/>
    <property type="match status" value="1"/>
</dbReference>
<keyword evidence="4" id="KW-1185">Reference proteome</keyword>
<dbReference type="SUPFAM" id="SSF103511">
    <property type="entry name" value="Chlorophyll a-b binding protein"/>
    <property type="match status" value="1"/>
</dbReference>
<evidence type="ECO:0000313" key="4">
    <source>
        <dbReference type="Proteomes" id="UP000636505"/>
    </source>
</evidence>
<comment type="caution">
    <text evidence="3">The sequence shown here is derived from an EMBL/GenBank/DDBJ whole genome shotgun (WGS) entry which is preliminary data.</text>
</comment>
<gene>
    <name evidence="3" type="ORF">IQ241_09205</name>
</gene>
<evidence type="ECO:0000256" key="1">
    <source>
        <dbReference type="SAM" id="MobiDB-lite"/>
    </source>
</evidence>
<reference evidence="3" key="1">
    <citation type="submission" date="2020-10" db="EMBL/GenBank/DDBJ databases">
        <authorList>
            <person name="Castelo-Branco R."/>
            <person name="Eusebio N."/>
            <person name="Adriana R."/>
            <person name="Vieira A."/>
            <person name="Brugerolle De Fraissinette N."/>
            <person name="Rezende De Castro R."/>
            <person name="Schneider M.P."/>
            <person name="Vasconcelos V."/>
            <person name="Leao P.N."/>
        </authorList>
    </citation>
    <scope>NUCLEOTIDE SEQUENCE</scope>
    <source>
        <strain evidence="3">LEGE 07310</strain>
    </source>
</reference>
<keyword evidence="2" id="KW-1133">Transmembrane helix</keyword>
<keyword evidence="2" id="KW-0812">Transmembrane</keyword>
<name>A0A8J7AH59_9CYAN</name>
<evidence type="ECO:0000313" key="3">
    <source>
        <dbReference type="EMBL" id="MBE9077473.1"/>
    </source>
</evidence>
<dbReference type="AlphaFoldDB" id="A0A8J7AH59"/>
<dbReference type="Proteomes" id="UP000636505">
    <property type="component" value="Unassembled WGS sequence"/>
</dbReference>
<dbReference type="EMBL" id="JADEXG010000017">
    <property type="protein sequence ID" value="MBE9077473.1"/>
    <property type="molecule type" value="Genomic_DNA"/>
</dbReference>
<proteinExistence type="predicted"/>
<evidence type="ECO:0008006" key="5">
    <source>
        <dbReference type="Google" id="ProtNLM"/>
    </source>
</evidence>
<feature type="region of interest" description="Disordered" evidence="1">
    <location>
        <begin position="1"/>
        <end position="21"/>
    </location>
</feature>
<keyword evidence="2" id="KW-0472">Membrane</keyword>
<dbReference type="InterPro" id="IPR022796">
    <property type="entry name" value="Chloroa_b-bind"/>
</dbReference>